<protein>
    <submittedName>
        <fullName evidence="2">Uncharacterized protein</fullName>
    </submittedName>
</protein>
<accession>A0A4U5UNC9</accession>
<reference evidence="2 3" key="1">
    <citation type="submission" date="2019-01" db="EMBL/GenBank/DDBJ databases">
        <title>Genome Assembly of Collichthys lucidus.</title>
        <authorList>
            <person name="Cai M."/>
            <person name="Xiao S."/>
        </authorList>
    </citation>
    <scope>NUCLEOTIDE SEQUENCE [LARGE SCALE GENOMIC DNA]</scope>
    <source>
        <strain evidence="2">JT15FE1705JMU</strain>
        <tissue evidence="2">Muscle</tissue>
    </source>
</reference>
<dbReference type="Proteomes" id="UP000298787">
    <property type="component" value="Chromosome 9"/>
</dbReference>
<dbReference type="EMBL" id="CM014086">
    <property type="protein sequence ID" value="TKS76473.1"/>
    <property type="molecule type" value="Genomic_DNA"/>
</dbReference>
<feature type="compositionally biased region" description="Polar residues" evidence="1">
    <location>
        <begin position="52"/>
        <end position="65"/>
    </location>
</feature>
<feature type="region of interest" description="Disordered" evidence="1">
    <location>
        <begin position="43"/>
        <end position="73"/>
    </location>
</feature>
<feature type="compositionally biased region" description="Acidic residues" evidence="1">
    <location>
        <begin position="116"/>
        <end position="125"/>
    </location>
</feature>
<evidence type="ECO:0000313" key="2">
    <source>
        <dbReference type="EMBL" id="TKS76473.1"/>
    </source>
</evidence>
<organism evidence="2 3">
    <name type="scientific">Collichthys lucidus</name>
    <name type="common">Big head croaker</name>
    <name type="synonym">Sciaena lucida</name>
    <dbReference type="NCBI Taxonomy" id="240159"/>
    <lineage>
        <taxon>Eukaryota</taxon>
        <taxon>Metazoa</taxon>
        <taxon>Chordata</taxon>
        <taxon>Craniata</taxon>
        <taxon>Vertebrata</taxon>
        <taxon>Euteleostomi</taxon>
        <taxon>Actinopterygii</taxon>
        <taxon>Neopterygii</taxon>
        <taxon>Teleostei</taxon>
        <taxon>Neoteleostei</taxon>
        <taxon>Acanthomorphata</taxon>
        <taxon>Eupercaria</taxon>
        <taxon>Sciaenidae</taxon>
        <taxon>Collichthys</taxon>
    </lineage>
</organism>
<proteinExistence type="predicted"/>
<keyword evidence="3" id="KW-1185">Reference proteome</keyword>
<gene>
    <name evidence="2" type="ORF">D9C73_009365</name>
</gene>
<evidence type="ECO:0000313" key="3">
    <source>
        <dbReference type="Proteomes" id="UP000298787"/>
    </source>
</evidence>
<feature type="region of interest" description="Disordered" evidence="1">
    <location>
        <begin position="95"/>
        <end position="125"/>
    </location>
</feature>
<name>A0A4U5UNC9_COLLU</name>
<sequence length="125" mass="14369">MRRNQARAECCHVTGSARVSRIRQDDESSVRPFQSDYDENEYTAVEWDPPETDSNSLASSVQPFQSDYDENEDTAMDWESAQTDLFTVQGSLDEEAMEWEPSEVKPHPKARNLTSMEEETPMEID</sequence>
<dbReference type="AlphaFoldDB" id="A0A4U5UNC9"/>
<evidence type="ECO:0000256" key="1">
    <source>
        <dbReference type="SAM" id="MobiDB-lite"/>
    </source>
</evidence>